<name>A0A5J4X7X7_9EUKA</name>
<protein>
    <submittedName>
        <fullName evidence="2">Uncharacterized protein</fullName>
    </submittedName>
</protein>
<feature type="chain" id="PRO_5023899794" evidence="1">
    <location>
        <begin position="20"/>
        <end position="1150"/>
    </location>
</feature>
<evidence type="ECO:0000313" key="3">
    <source>
        <dbReference type="Proteomes" id="UP000324800"/>
    </source>
</evidence>
<sequence length="1150" mass="123359">MTSLAVFIAFAVLCCGVQAQTDSITSEDILRSNFDNITDNESTLQILANFSVSNQLSYLNLTGTITLLSVSSYTITSQVFIGPMFVLGGIDLNLNLNVNLNDSSGQGLISFSGNQLTINNGSYSGHSYSSYNYLFTVSNTTVNINSGKFTASRILNVSSETLNITGGTFAGIDSKQALKIKSGTASTIGNRASCILNMNNGTLYIIEGTFIGSDIDYVMMTTSDTEIIIGSNNSNNSPTFKGIKILEVSNTNPNTTFTILQSTFQSTTKSESNGVQIVINNATSTFGTNSYFPIFIDLKLLQISGGSLNIVGGNISGLKHSGLQIIISESANVTIGEQNTTNATFSNFNTINVDNSQLNIFSGEISTLDLYDILITSSNSIVTIGDPSSQTQTLILKASKILNMINGTLNIIEGTFIGSDIDYVMMTTSDTEIIIGSNNSNNSPTFKGIKILEVSNTNPNTTFTILQSTFQSSVNSFFEEIGVQLIINNATSVIGTNESYPTFTDLELLQFSGGTSSVDYGQITGNRGMSCYLKATNSSVVTIGADISNPSFRYIDFQAVGGHIIFKGGDVSKEFMFGFRILSEESGIITIENSISDPTFTYFDIIFCEGNSTLNIFAGFTCVPDGHFSHHIVTINSTVVIGRNSSNNELNIKSRLFLKMDSGVLNIVSGNIIGTNNDFELIRTSDTLINIVEGSTATINGSKVFEITEGIVNIQGGIFIGSNVFNITKGTLNIQGGTFIQNSIKHAVITTSEAVVTFGENSTSIFVSAWALDIIQSNLSIFGGNFTGINSKQALISTSNTSLIIGSEASFDTSQILDTNKGQLNITGGLFTGSSQGTMIKTSDTEIIIGSNNSSNSPTFKGIKILEVSNTNPNTTFTILQSTFQSTTKSDSNGVQIIINNAATVIGKNESYPTFIDLELLQFSGGSSNIDCGYFTGIQRESVYGQIKATDPSEVTISEDNENRSFLYVDFNSVGGHMIFKGGNLSRDETRKFFILASESGIITIENIISNPTFTNIESIICNDKSTLNIFTGFTYSPENTSKALIQTNNSTVVIGRVSQQQNYTFRRILNMTYGALHIVSGNLIGIDPNTTLIATYGTHIIIREGSTANFTTSRIFDITEGTMNILGGIFTGSNVLNITKGTLNIYGGT</sequence>
<evidence type="ECO:0000256" key="1">
    <source>
        <dbReference type="SAM" id="SignalP"/>
    </source>
</evidence>
<dbReference type="AlphaFoldDB" id="A0A5J4X7X7"/>
<feature type="non-terminal residue" evidence="2">
    <location>
        <position position="1150"/>
    </location>
</feature>
<reference evidence="2 3" key="1">
    <citation type="submission" date="2019-03" db="EMBL/GenBank/DDBJ databases">
        <title>Single cell metagenomics reveals metabolic interactions within the superorganism composed of flagellate Streblomastix strix and complex community of Bacteroidetes bacteria on its surface.</title>
        <authorList>
            <person name="Treitli S.C."/>
            <person name="Kolisko M."/>
            <person name="Husnik F."/>
            <person name="Keeling P."/>
            <person name="Hampl V."/>
        </authorList>
    </citation>
    <scope>NUCLEOTIDE SEQUENCE [LARGE SCALE GENOMIC DNA]</scope>
    <source>
        <strain evidence="2">ST1C</strain>
    </source>
</reference>
<dbReference type="Proteomes" id="UP000324800">
    <property type="component" value="Unassembled WGS sequence"/>
</dbReference>
<comment type="caution">
    <text evidence="2">The sequence shown here is derived from an EMBL/GenBank/DDBJ whole genome shotgun (WGS) entry which is preliminary data.</text>
</comment>
<organism evidence="2 3">
    <name type="scientific">Streblomastix strix</name>
    <dbReference type="NCBI Taxonomy" id="222440"/>
    <lineage>
        <taxon>Eukaryota</taxon>
        <taxon>Metamonada</taxon>
        <taxon>Preaxostyla</taxon>
        <taxon>Oxymonadida</taxon>
        <taxon>Streblomastigidae</taxon>
        <taxon>Streblomastix</taxon>
    </lineage>
</organism>
<keyword evidence="1" id="KW-0732">Signal</keyword>
<feature type="signal peptide" evidence="1">
    <location>
        <begin position="1"/>
        <end position="19"/>
    </location>
</feature>
<evidence type="ECO:0000313" key="2">
    <source>
        <dbReference type="EMBL" id="KAA6402846.1"/>
    </source>
</evidence>
<dbReference type="EMBL" id="SNRW01000175">
    <property type="protein sequence ID" value="KAA6402846.1"/>
    <property type="molecule type" value="Genomic_DNA"/>
</dbReference>
<accession>A0A5J4X7X7</accession>
<gene>
    <name evidence="2" type="ORF">EZS28_001633</name>
</gene>
<proteinExistence type="predicted"/>